<protein>
    <recommendedName>
        <fullName evidence="3">Short-chain dehydrogenase/reductase SDR</fullName>
    </recommendedName>
</protein>
<evidence type="ECO:0000313" key="1">
    <source>
        <dbReference type="EMBL" id="TRM59466.1"/>
    </source>
</evidence>
<dbReference type="PANTHER" id="PTHR43431:SF7">
    <property type="entry name" value="OXIDOREDUCTASE, SHORT CHAIN DEHYDROGENASE_REDUCTASE FAMILY (AFU_ORTHOLOGUE AFUA_5G14000)"/>
    <property type="match status" value="1"/>
</dbReference>
<dbReference type="SUPFAM" id="SSF51735">
    <property type="entry name" value="NAD(P)-binding Rossmann-fold domains"/>
    <property type="match status" value="1"/>
</dbReference>
<dbReference type="InterPro" id="IPR002347">
    <property type="entry name" value="SDR_fam"/>
</dbReference>
<sequence>MSASVLRPLFVVAGCGNGSGTGATAARTFAKAGYSVALIARGADSLNALAQEIKTSGGSAAPIPVTGYGASDFTKAFAAIDEAFPSSEYVLRAALWNAGHAVFKPFLDTRVEELETTLQTNVVGAFAFSQEVVRKLKENEADPSTGRGTLIFTGATASVRGNLMTSAFASAKHGLRALSQSIAKEFNKDGIHVAHAIIDGGIQNTNYPGRELPTGLKPEAIAQAYLYLASQEKSAWTWELDLRPSEEKW</sequence>
<dbReference type="InterPro" id="IPR036291">
    <property type="entry name" value="NAD(P)-bd_dom_sf"/>
</dbReference>
<name>A0A550C419_9AGAR</name>
<organism evidence="1 2">
    <name type="scientific">Schizophyllum amplum</name>
    <dbReference type="NCBI Taxonomy" id="97359"/>
    <lineage>
        <taxon>Eukaryota</taxon>
        <taxon>Fungi</taxon>
        <taxon>Dikarya</taxon>
        <taxon>Basidiomycota</taxon>
        <taxon>Agaricomycotina</taxon>
        <taxon>Agaricomycetes</taxon>
        <taxon>Agaricomycetidae</taxon>
        <taxon>Agaricales</taxon>
        <taxon>Schizophyllaceae</taxon>
        <taxon>Schizophyllum</taxon>
    </lineage>
</organism>
<dbReference type="OrthoDB" id="5399006at2759"/>
<evidence type="ECO:0000313" key="2">
    <source>
        <dbReference type="Proteomes" id="UP000320762"/>
    </source>
</evidence>
<comment type="caution">
    <text evidence="1">The sequence shown here is derived from an EMBL/GenBank/DDBJ whole genome shotgun (WGS) entry which is preliminary data.</text>
</comment>
<dbReference type="Gene3D" id="3.40.50.720">
    <property type="entry name" value="NAD(P)-binding Rossmann-like Domain"/>
    <property type="match status" value="1"/>
</dbReference>
<dbReference type="STRING" id="97359.A0A550C419"/>
<dbReference type="Proteomes" id="UP000320762">
    <property type="component" value="Unassembled WGS sequence"/>
</dbReference>
<reference evidence="1 2" key="1">
    <citation type="journal article" date="2019" name="New Phytol.">
        <title>Comparative genomics reveals unique wood-decay strategies and fruiting body development in the Schizophyllaceae.</title>
        <authorList>
            <person name="Almasi E."/>
            <person name="Sahu N."/>
            <person name="Krizsan K."/>
            <person name="Balint B."/>
            <person name="Kovacs G.M."/>
            <person name="Kiss B."/>
            <person name="Cseklye J."/>
            <person name="Drula E."/>
            <person name="Henrissat B."/>
            <person name="Nagy I."/>
            <person name="Chovatia M."/>
            <person name="Adam C."/>
            <person name="LaButti K."/>
            <person name="Lipzen A."/>
            <person name="Riley R."/>
            <person name="Grigoriev I.V."/>
            <person name="Nagy L.G."/>
        </authorList>
    </citation>
    <scope>NUCLEOTIDE SEQUENCE [LARGE SCALE GENOMIC DNA]</scope>
    <source>
        <strain evidence="1 2">NL-1724</strain>
    </source>
</reference>
<keyword evidence="2" id="KW-1185">Reference proteome</keyword>
<dbReference type="PANTHER" id="PTHR43431">
    <property type="entry name" value="OXIDOREDUCTASE, SHORT CHAIN DEHYDROGENASE/REDUCTASE FAMILY (AFU_ORTHOLOGUE AFUA_5G14000)"/>
    <property type="match status" value="1"/>
</dbReference>
<evidence type="ECO:0008006" key="3">
    <source>
        <dbReference type="Google" id="ProtNLM"/>
    </source>
</evidence>
<dbReference type="AlphaFoldDB" id="A0A550C419"/>
<accession>A0A550C419</accession>
<gene>
    <name evidence="1" type="ORF">BD626DRAFT_508402</name>
</gene>
<dbReference type="EMBL" id="VDMD01000028">
    <property type="protein sequence ID" value="TRM59466.1"/>
    <property type="molecule type" value="Genomic_DNA"/>
</dbReference>
<dbReference type="Pfam" id="PF00106">
    <property type="entry name" value="adh_short"/>
    <property type="match status" value="1"/>
</dbReference>
<dbReference type="PRINTS" id="PR00081">
    <property type="entry name" value="GDHRDH"/>
</dbReference>
<proteinExistence type="predicted"/>